<evidence type="ECO:0008006" key="7">
    <source>
        <dbReference type="Google" id="ProtNLM"/>
    </source>
</evidence>
<feature type="domain" description="Beta-lactamase-like ARB-00930-like C-terminal" evidence="4">
    <location>
        <begin position="440"/>
        <end position="610"/>
    </location>
</feature>
<protein>
    <recommendedName>
        <fullName evidence="7">Beta-lactamase-related domain-containing protein</fullName>
    </recommendedName>
</protein>
<feature type="domain" description="Beta-lactamase-related" evidence="3">
    <location>
        <begin position="103"/>
        <end position="420"/>
    </location>
</feature>
<dbReference type="Pfam" id="PF26335">
    <property type="entry name" value="ARB_00930_C"/>
    <property type="match status" value="1"/>
</dbReference>
<dbReference type="PANTHER" id="PTHR22935:SF95">
    <property type="entry name" value="BETA-LACTAMASE-LIKE 1-RELATED"/>
    <property type="match status" value="1"/>
</dbReference>
<keyword evidence="2" id="KW-0732">Signal</keyword>
<sequence>MASSLTLALGAFLAIPSLSRAIPPMSGPLLPVPVLTTSSSFQDVAANLTMLLNDASSNSSMAGFAAENTSFSVAITSLSAPESDPVIWDYHHLAPERSRLSANSIDGDSQYLAASISKVFTTLLVLQSDIGLESSITDFFPELRHTNSSSPIPWCNVTVSHLVSHLSGIPQNYGFPEIYDLVPVYESLGFPPLKTSDFPPCGIIGLTEGCTERTLLSALSNPSTSSTSVFAPATYPAYSNLAFSLLGLILHRHSNTNTSFSTLLQNQILSPLNMTHSGVSPATESSNFIVPIANSSFNSSFGINAPASGLYTSANDLSRFLHSILSLSTTILPTAGLIHAWLQPHSFTSSISSAVGAPWEIYRVPFSTLLPFPSTAKGDSTTIDIYAKDGSVQAYNSRIALIPRYGLGLTFLTAGDTPFALRALSEVVVARVVAAAEVVAREQAENAYTGAYFSSADGFEANLTLSLDSGPGLIVEGFYRNGSDMLAAINGIFTQSVVGIGATLPNEFRIYPAGIVHSEVLSSGEDLEEEVVLEDWRLGIEPLSSESADGTMEKREGKAVFRDADASWLRVDGSLLYGGRSIDRVVIVKAVDGNVKGVRWPALRLELTKKGDNV</sequence>
<dbReference type="EMBL" id="JAPDRN010000105">
    <property type="protein sequence ID" value="KAJ9622830.1"/>
    <property type="molecule type" value="Genomic_DNA"/>
</dbReference>
<evidence type="ECO:0000313" key="6">
    <source>
        <dbReference type="Proteomes" id="UP001172681"/>
    </source>
</evidence>
<gene>
    <name evidence="5" type="ORF">H2204_011439</name>
</gene>
<dbReference type="PANTHER" id="PTHR22935">
    <property type="entry name" value="PENICILLIN-BINDING PROTEIN"/>
    <property type="match status" value="1"/>
</dbReference>
<dbReference type="Proteomes" id="UP001172681">
    <property type="component" value="Unassembled WGS sequence"/>
</dbReference>
<feature type="signal peptide" evidence="2">
    <location>
        <begin position="1"/>
        <end position="21"/>
    </location>
</feature>
<accession>A0AA38XU88</accession>
<dbReference type="InterPro" id="IPR001466">
    <property type="entry name" value="Beta-lactam-related"/>
</dbReference>
<organism evidence="5 6">
    <name type="scientific">Knufia peltigerae</name>
    <dbReference type="NCBI Taxonomy" id="1002370"/>
    <lineage>
        <taxon>Eukaryota</taxon>
        <taxon>Fungi</taxon>
        <taxon>Dikarya</taxon>
        <taxon>Ascomycota</taxon>
        <taxon>Pezizomycotina</taxon>
        <taxon>Eurotiomycetes</taxon>
        <taxon>Chaetothyriomycetidae</taxon>
        <taxon>Chaetothyriales</taxon>
        <taxon>Trichomeriaceae</taxon>
        <taxon>Knufia</taxon>
    </lineage>
</organism>
<comment type="caution">
    <text evidence="5">The sequence shown here is derived from an EMBL/GenBank/DDBJ whole genome shotgun (WGS) entry which is preliminary data.</text>
</comment>
<dbReference type="Pfam" id="PF00144">
    <property type="entry name" value="Beta-lactamase"/>
    <property type="match status" value="1"/>
</dbReference>
<dbReference type="AlphaFoldDB" id="A0AA38XU88"/>
<feature type="chain" id="PRO_5041203298" description="Beta-lactamase-related domain-containing protein" evidence="2">
    <location>
        <begin position="22"/>
        <end position="614"/>
    </location>
</feature>
<dbReference type="InterPro" id="IPR012338">
    <property type="entry name" value="Beta-lactam/transpept-like"/>
</dbReference>
<evidence type="ECO:0000259" key="3">
    <source>
        <dbReference type="Pfam" id="PF00144"/>
    </source>
</evidence>
<dbReference type="SUPFAM" id="SSF56601">
    <property type="entry name" value="beta-lactamase/transpeptidase-like"/>
    <property type="match status" value="1"/>
</dbReference>
<evidence type="ECO:0000256" key="1">
    <source>
        <dbReference type="ARBA" id="ARBA00038473"/>
    </source>
</evidence>
<evidence type="ECO:0000313" key="5">
    <source>
        <dbReference type="EMBL" id="KAJ9622830.1"/>
    </source>
</evidence>
<dbReference type="InterPro" id="IPR051478">
    <property type="entry name" value="Beta-lactamase-like_AB/R"/>
</dbReference>
<dbReference type="Gene3D" id="3.40.710.10">
    <property type="entry name" value="DD-peptidase/beta-lactamase superfamily"/>
    <property type="match status" value="1"/>
</dbReference>
<evidence type="ECO:0000259" key="4">
    <source>
        <dbReference type="Pfam" id="PF26335"/>
    </source>
</evidence>
<reference evidence="5" key="1">
    <citation type="submission" date="2022-10" db="EMBL/GenBank/DDBJ databases">
        <title>Culturing micro-colonial fungi from biological soil crusts in the Mojave desert and describing Neophaeococcomyces mojavensis, and introducing the new genera and species Taxawa tesnikishii.</title>
        <authorList>
            <person name="Kurbessoian T."/>
            <person name="Stajich J.E."/>
        </authorList>
    </citation>
    <scope>NUCLEOTIDE SEQUENCE</scope>
    <source>
        <strain evidence="5">TK_35</strain>
    </source>
</reference>
<name>A0AA38XU88_9EURO</name>
<dbReference type="InterPro" id="IPR058664">
    <property type="entry name" value="ARB_00930-like_C"/>
</dbReference>
<evidence type="ECO:0000256" key="2">
    <source>
        <dbReference type="SAM" id="SignalP"/>
    </source>
</evidence>
<keyword evidence="6" id="KW-1185">Reference proteome</keyword>
<comment type="similarity">
    <text evidence="1">Belongs to the beta-lactamase family.</text>
</comment>
<proteinExistence type="inferred from homology"/>